<dbReference type="CDD" id="cd00085">
    <property type="entry name" value="HNHc"/>
    <property type="match status" value="1"/>
</dbReference>
<accession>A0A0F9JFN7</accession>
<comment type="caution">
    <text evidence="1">The sequence shown here is derived from an EMBL/GenBank/DDBJ whole genome shotgun (WGS) entry which is preliminary data.</text>
</comment>
<dbReference type="EMBL" id="LAZR01018088">
    <property type="protein sequence ID" value="KKL97767.1"/>
    <property type="molecule type" value="Genomic_DNA"/>
</dbReference>
<organism evidence="1">
    <name type="scientific">marine sediment metagenome</name>
    <dbReference type="NCBI Taxonomy" id="412755"/>
    <lineage>
        <taxon>unclassified sequences</taxon>
        <taxon>metagenomes</taxon>
        <taxon>ecological metagenomes</taxon>
    </lineage>
</organism>
<evidence type="ECO:0008006" key="2">
    <source>
        <dbReference type="Google" id="ProtNLM"/>
    </source>
</evidence>
<dbReference type="AlphaFoldDB" id="A0A0F9JFN7"/>
<reference evidence="1" key="1">
    <citation type="journal article" date="2015" name="Nature">
        <title>Complex archaea that bridge the gap between prokaryotes and eukaryotes.</title>
        <authorList>
            <person name="Spang A."/>
            <person name="Saw J.H."/>
            <person name="Jorgensen S.L."/>
            <person name="Zaremba-Niedzwiedzka K."/>
            <person name="Martijn J."/>
            <person name="Lind A.E."/>
            <person name="van Eijk R."/>
            <person name="Schleper C."/>
            <person name="Guy L."/>
            <person name="Ettema T.J."/>
        </authorList>
    </citation>
    <scope>NUCLEOTIDE SEQUENCE</scope>
</reference>
<protein>
    <recommendedName>
        <fullName evidence="2">HNH nuclease domain-containing protein</fullName>
    </recommendedName>
</protein>
<sequence length="86" mass="10121">MNKHNKKKAEQLGMSHGKASNRLRRKLLFDALKRLGEISCFVCGEEMTAEDFSVEHKEPWLDSEDPQKLFWDLDNISYSHKRCNRP</sequence>
<dbReference type="Gene3D" id="1.10.30.50">
    <property type="match status" value="1"/>
</dbReference>
<name>A0A0F9JFN7_9ZZZZ</name>
<evidence type="ECO:0000313" key="1">
    <source>
        <dbReference type="EMBL" id="KKL97767.1"/>
    </source>
</evidence>
<feature type="non-terminal residue" evidence="1">
    <location>
        <position position="86"/>
    </location>
</feature>
<proteinExistence type="predicted"/>
<gene>
    <name evidence="1" type="ORF">LCGC14_1831170</name>
</gene>
<dbReference type="InterPro" id="IPR003615">
    <property type="entry name" value="HNH_nuc"/>
</dbReference>